<evidence type="ECO:0000313" key="1">
    <source>
        <dbReference type="EMBL" id="QMV15840.1"/>
    </source>
</evidence>
<gene>
    <name evidence="1" type="ORF">Vspart_03206</name>
</gene>
<dbReference type="RefSeq" id="WP_182287860.1">
    <property type="nucleotide sequence ID" value="NZ_CP046268.1"/>
</dbReference>
<name>A0ABX6R3X6_9VIBR</name>
<dbReference type="Proteomes" id="UP000515264">
    <property type="component" value="Chromosome 1"/>
</dbReference>
<reference evidence="1 2" key="1">
    <citation type="journal article" date="2020" name="J. Nat. Prod.">
        <title>Genomics-Metabolomics Profiling Disclosed Marine Vibrio spartinae 3.6 as a Producer of a New Branched Side Chain Prodigiosin.</title>
        <authorList>
            <person name="Vitale G.A."/>
            <person name="Sciarretta M."/>
            <person name="Palma Esposito F."/>
            <person name="January G.G."/>
            <person name="Giaccio M."/>
            <person name="Bunk B."/>
            <person name="Sproer C."/>
            <person name="Bajerski F."/>
            <person name="Power D."/>
            <person name="Festa C."/>
            <person name="Monti M.C."/>
            <person name="D'Auria M.V."/>
            <person name="de Pascale D."/>
        </authorList>
    </citation>
    <scope>NUCLEOTIDE SEQUENCE [LARGE SCALE GENOMIC DNA]</scope>
    <source>
        <strain evidence="1 2">3.6</strain>
    </source>
</reference>
<sequence>MEYLSNSNDRKKIIEGAAYAYATDITKNKTKKENELGLFEFMLDKNDVKALTNEEIDQAREMAKLILNNMTPVIYIDEMNPRP</sequence>
<evidence type="ECO:0000313" key="2">
    <source>
        <dbReference type="Proteomes" id="UP000515264"/>
    </source>
</evidence>
<keyword evidence="2" id="KW-1185">Reference proteome</keyword>
<organism evidence="1 2">
    <name type="scientific">Vibrio spartinae</name>
    <dbReference type="NCBI Taxonomy" id="1918945"/>
    <lineage>
        <taxon>Bacteria</taxon>
        <taxon>Pseudomonadati</taxon>
        <taxon>Pseudomonadota</taxon>
        <taxon>Gammaproteobacteria</taxon>
        <taxon>Vibrionales</taxon>
        <taxon>Vibrionaceae</taxon>
        <taxon>Vibrio</taxon>
    </lineage>
</organism>
<dbReference type="EMBL" id="CP046268">
    <property type="protein sequence ID" value="QMV15840.1"/>
    <property type="molecule type" value="Genomic_DNA"/>
</dbReference>
<accession>A0ABX6R3X6</accession>
<proteinExistence type="predicted"/>
<protein>
    <submittedName>
        <fullName evidence="1">Uncharacterized protein</fullName>
    </submittedName>
</protein>